<evidence type="ECO:0000313" key="3">
    <source>
        <dbReference type="EMBL" id="SFB27486.1"/>
    </source>
</evidence>
<dbReference type="SUPFAM" id="SSF53098">
    <property type="entry name" value="Ribonuclease H-like"/>
    <property type="match status" value="1"/>
</dbReference>
<dbReference type="STRING" id="237679.SAMN04488072_112115"/>
<organism evidence="3 4">
    <name type="scientific">Lentibacillus halodurans</name>
    <dbReference type="NCBI Taxonomy" id="237679"/>
    <lineage>
        <taxon>Bacteria</taxon>
        <taxon>Bacillati</taxon>
        <taxon>Bacillota</taxon>
        <taxon>Bacilli</taxon>
        <taxon>Bacillales</taxon>
        <taxon>Bacillaceae</taxon>
        <taxon>Lentibacillus</taxon>
    </lineage>
</organism>
<dbReference type="NCBIfam" id="NF033546">
    <property type="entry name" value="transpos_IS21"/>
    <property type="match status" value="1"/>
</dbReference>
<feature type="domain" description="Integrase catalytic" evidence="2">
    <location>
        <begin position="23"/>
        <end position="196"/>
    </location>
</feature>
<accession>A0A1I0ZQU4</accession>
<gene>
    <name evidence="3" type="ORF">SAMN04488072_112115</name>
</gene>
<keyword evidence="4" id="KW-1185">Reference proteome</keyword>
<dbReference type="InterPro" id="IPR001584">
    <property type="entry name" value="Integrase_cat-core"/>
</dbReference>
<dbReference type="Gene3D" id="3.30.420.10">
    <property type="entry name" value="Ribonuclease H-like superfamily/Ribonuclease H"/>
    <property type="match status" value="1"/>
</dbReference>
<dbReference type="Pfam" id="PF22483">
    <property type="entry name" value="Mu-transpos_C_2"/>
    <property type="match status" value="1"/>
</dbReference>
<dbReference type="InterPro" id="IPR012337">
    <property type="entry name" value="RNaseH-like_sf"/>
</dbReference>
<dbReference type="PROSITE" id="PS50994">
    <property type="entry name" value="INTEGRASE"/>
    <property type="match status" value="1"/>
</dbReference>
<dbReference type="GO" id="GO:0003676">
    <property type="term" value="F:nucleic acid binding"/>
    <property type="evidence" value="ECO:0007669"/>
    <property type="project" value="InterPro"/>
</dbReference>
<dbReference type="EMBL" id="FOJW01000012">
    <property type="protein sequence ID" value="SFB27486.1"/>
    <property type="molecule type" value="Genomic_DNA"/>
</dbReference>
<dbReference type="GO" id="GO:0015074">
    <property type="term" value="P:DNA integration"/>
    <property type="evidence" value="ECO:0007669"/>
    <property type="project" value="InterPro"/>
</dbReference>
<comment type="similarity">
    <text evidence="1">Belongs to the transposase IS21/IS408/IS1162 family.</text>
</comment>
<evidence type="ECO:0000256" key="1">
    <source>
        <dbReference type="ARBA" id="ARBA00009277"/>
    </source>
</evidence>
<dbReference type="InterPro" id="IPR036397">
    <property type="entry name" value="RNaseH_sf"/>
</dbReference>
<reference evidence="3 4" key="1">
    <citation type="submission" date="2016-10" db="EMBL/GenBank/DDBJ databases">
        <authorList>
            <person name="de Groot N.N."/>
        </authorList>
    </citation>
    <scope>NUCLEOTIDE SEQUENCE [LARGE SCALE GENOMIC DNA]</scope>
    <source>
        <strain evidence="3 4">CGMCC 1.3702</strain>
    </source>
</reference>
<evidence type="ECO:0000313" key="4">
    <source>
        <dbReference type="Proteomes" id="UP000198642"/>
    </source>
</evidence>
<sequence length="292" mass="34079">MRNYVSKRKKELIEYAEGSSLPLESVPGTAQVDFGTAPFQYHGEVIDLPYLVMSFPFSNSFYFQVFPSENTECLLEGLQRMFHYMGGVPHRIRFDNLSPAVKKIRAKGERELTDTFERFVLHYGFQYKFCNPGKGNEKGHVETMVKYVRNNFLLPECFITDLDNFNQSQWKLAEEDRERLHYDRKVLQSELFSEDAQECLILPEKKFECARREEVKADKSGLVTVDKKLYSTSPRFVKQKVRVQISYNEIVILNDQNEVIVRHSFVWSKKEVDDLAAISTFAFQTSKSDKVQ</sequence>
<dbReference type="InterPro" id="IPR054353">
    <property type="entry name" value="IstA-like_C"/>
</dbReference>
<protein>
    <submittedName>
        <fullName evidence="3">Integrase core domain-containing protein</fullName>
    </submittedName>
</protein>
<dbReference type="AlphaFoldDB" id="A0A1I0ZQU4"/>
<name>A0A1I0ZQU4_9BACI</name>
<dbReference type="RefSeq" id="WP_244535771.1">
    <property type="nucleotide sequence ID" value="NZ_FOJW01000012.1"/>
</dbReference>
<dbReference type="PANTHER" id="PTHR35004">
    <property type="entry name" value="TRANSPOSASE RV3428C-RELATED"/>
    <property type="match status" value="1"/>
</dbReference>
<evidence type="ECO:0000259" key="2">
    <source>
        <dbReference type="PROSITE" id="PS50994"/>
    </source>
</evidence>
<proteinExistence type="inferred from homology"/>
<dbReference type="Proteomes" id="UP000198642">
    <property type="component" value="Unassembled WGS sequence"/>
</dbReference>